<reference evidence="2" key="1">
    <citation type="submission" date="2020-02" db="EMBL/GenBank/DDBJ databases">
        <authorList>
            <person name="Meier V. D."/>
        </authorList>
    </citation>
    <scope>NUCLEOTIDE SEQUENCE</scope>
    <source>
        <strain evidence="2">AVDCRST_MAG87</strain>
    </source>
</reference>
<protein>
    <submittedName>
        <fullName evidence="2">Uncharacterized protein</fullName>
    </submittedName>
</protein>
<sequence length="115" mass="12227">MQHIRSSIAAISLGFLLTVFGHDALMSAAPHADGGAGHLDPGRHHESPLPPDEYDCGPIAGMHLKPSNALDVDDPAVTHPLPRVTDGLAGFLPHWSVAPGHPPDTRRALLQVFRN</sequence>
<dbReference type="EMBL" id="CADCWJ010000197">
    <property type="protein sequence ID" value="CAA9550391.1"/>
    <property type="molecule type" value="Genomic_DNA"/>
</dbReference>
<feature type="region of interest" description="Disordered" evidence="1">
    <location>
        <begin position="30"/>
        <end position="52"/>
    </location>
</feature>
<evidence type="ECO:0000313" key="2">
    <source>
        <dbReference type="EMBL" id="CAA9550391.1"/>
    </source>
</evidence>
<proteinExistence type="predicted"/>
<organism evidence="2">
    <name type="scientific">uncultured Thermomicrobiales bacterium</name>
    <dbReference type="NCBI Taxonomy" id="1645740"/>
    <lineage>
        <taxon>Bacteria</taxon>
        <taxon>Pseudomonadati</taxon>
        <taxon>Thermomicrobiota</taxon>
        <taxon>Thermomicrobia</taxon>
        <taxon>Thermomicrobiales</taxon>
        <taxon>environmental samples</taxon>
    </lineage>
</organism>
<evidence type="ECO:0000256" key="1">
    <source>
        <dbReference type="SAM" id="MobiDB-lite"/>
    </source>
</evidence>
<accession>A0A6J4UHH6</accession>
<dbReference type="AlphaFoldDB" id="A0A6J4UHH6"/>
<name>A0A6J4UHH6_9BACT</name>
<gene>
    <name evidence="2" type="ORF">AVDCRST_MAG87-817</name>
</gene>